<evidence type="ECO:0000313" key="1">
    <source>
        <dbReference type="EMBL" id="CAB4126333.1"/>
    </source>
</evidence>
<dbReference type="EMBL" id="LR796197">
    <property type="protein sequence ID" value="CAB4126333.1"/>
    <property type="molecule type" value="Genomic_DNA"/>
</dbReference>
<reference evidence="1" key="1">
    <citation type="submission" date="2020-04" db="EMBL/GenBank/DDBJ databases">
        <authorList>
            <person name="Chiriac C."/>
            <person name="Salcher M."/>
            <person name="Ghai R."/>
            <person name="Kavagutti S V."/>
        </authorList>
    </citation>
    <scope>NUCLEOTIDE SEQUENCE</scope>
</reference>
<name>A0A6J5KZI2_9CAUD</name>
<sequence length="67" mass="7951">MTKKAKLKVIDIKQNGDTLDIYVDTNAEGRRLLMESAINQSLDNLLDENIHKLSWWERFKYAWRNAK</sequence>
<proteinExistence type="predicted"/>
<protein>
    <submittedName>
        <fullName evidence="1">Uncharacterized protein</fullName>
    </submittedName>
</protein>
<accession>A0A6J5KZI2</accession>
<gene>
    <name evidence="1" type="ORF">UFOVP89_7</name>
</gene>
<organism evidence="1">
    <name type="scientific">uncultured Caudovirales phage</name>
    <dbReference type="NCBI Taxonomy" id="2100421"/>
    <lineage>
        <taxon>Viruses</taxon>
        <taxon>Duplodnaviria</taxon>
        <taxon>Heunggongvirae</taxon>
        <taxon>Uroviricota</taxon>
        <taxon>Caudoviricetes</taxon>
        <taxon>Peduoviridae</taxon>
        <taxon>Maltschvirus</taxon>
        <taxon>Maltschvirus maltsch</taxon>
    </lineage>
</organism>